<dbReference type="Gene3D" id="3.30.70.270">
    <property type="match status" value="1"/>
</dbReference>
<dbReference type="Pfam" id="PF00990">
    <property type="entry name" value="GGDEF"/>
    <property type="match status" value="1"/>
</dbReference>
<dbReference type="SMART" id="SM00052">
    <property type="entry name" value="EAL"/>
    <property type="match status" value="1"/>
</dbReference>
<organism evidence="4 5">
    <name type="scientific">Aureimonas jatrophae</name>
    <dbReference type="NCBI Taxonomy" id="1166073"/>
    <lineage>
        <taxon>Bacteria</taxon>
        <taxon>Pseudomonadati</taxon>
        <taxon>Pseudomonadota</taxon>
        <taxon>Alphaproteobacteria</taxon>
        <taxon>Hyphomicrobiales</taxon>
        <taxon>Aurantimonadaceae</taxon>
        <taxon>Aureimonas</taxon>
    </lineage>
</organism>
<dbReference type="AlphaFoldDB" id="A0A1H0HWU3"/>
<dbReference type="SUPFAM" id="SSF55073">
    <property type="entry name" value="Nucleotide cyclase"/>
    <property type="match status" value="1"/>
</dbReference>
<feature type="domain" description="EAL" evidence="2">
    <location>
        <begin position="244"/>
        <end position="489"/>
    </location>
</feature>
<dbReference type="InterPro" id="IPR001633">
    <property type="entry name" value="EAL_dom"/>
</dbReference>
<keyword evidence="1" id="KW-0812">Transmembrane</keyword>
<keyword evidence="5" id="KW-1185">Reference proteome</keyword>
<dbReference type="CDD" id="cd01948">
    <property type="entry name" value="EAL"/>
    <property type="match status" value="1"/>
</dbReference>
<dbReference type="PANTHER" id="PTHR44757">
    <property type="entry name" value="DIGUANYLATE CYCLASE DGCP"/>
    <property type="match status" value="1"/>
</dbReference>
<dbReference type="NCBIfam" id="TIGR00254">
    <property type="entry name" value="GGDEF"/>
    <property type="match status" value="1"/>
</dbReference>
<accession>A0A1H0HWU3</accession>
<dbReference type="InterPro" id="IPR035919">
    <property type="entry name" value="EAL_sf"/>
</dbReference>
<dbReference type="PROSITE" id="PS50887">
    <property type="entry name" value="GGDEF"/>
    <property type="match status" value="1"/>
</dbReference>
<dbReference type="SUPFAM" id="SSF141868">
    <property type="entry name" value="EAL domain-like"/>
    <property type="match status" value="1"/>
</dbReference>
<dbReference type="SMART" id="SM00267">
    <property type="entry name" value="GGDEF"/>
    <property type="match status" value="1"/>
</dbReference>
<dbReference type="InterPro" id="IPR000160">
    <property type="entry name" value="GGDEF_dom"/>
</dbReference>
<dbReference type="Pfam" id="PF00563">
    <property type="entry name" value="EAL"/>
    <property type="match status" value="1"/>
</dbReference>
<proteinExistence type="predicted"/>
<dbReference type="InterPro" id="IPR029787">
    <property type="entry name" value="Nucleotide_cyclase"/>
</dbReference>
<feature type="domain" description="GGDEF" evidence="3">
    <location>
        <begin position="105"/>
        <end position="235"/>
    </location>
</feature>
<evidence type="ECO:0000259" key="3">
    <source>
        <dbReference type="PROSITE" id="PS50887"/>
    </source>
</evidence>
<gene>
    <name evidence="4" type="ORF">SAMN05192530_104308</name>
</gene>
<sequence length="489" mass="53080">MSLLRHNPVTGHLLPILFTAQVALMGWCLWATGREQTLPLGAAFALALACALLLGRAWHVTARRLRTGEAAQAERLRSMDADPLTGALARAAFTGRLRDAIARSEPRSLLLIDVDHFKSVNDSLGHAAGDAILQRLAETARRVFPDAMLGRLGGDEFALLLPGDAALAEERAGRFLEALREPRALDGRPVAIEASVGIAAMPDHAAFEDELMLYADLALYESKRRGRGCVTLFNESMRQDRKQRRFIERELRAAILLDELDLHYQPLVDLHGTVMGVEALVRWRHPLRGTIMPGEFIPVAEQSLLIDRLGEWVLRRACRDAASLPGRFVSLNLSGAQLKRDAVVETVRHVLAETGCAPERFTFEITETVAVSATPAVLARIVALRALGLRIALDDFGTGHMGLSALRTLPVDGIKIDRSYIQAMGTDEVASILVSALGAIGRARGVPVVAEGIETDAHLAMAKVAGCSLFQGYRIGRPAPLRVPLARSA</sequence>
<feature type="transmembrane region" description="Helical" evidence="1">
    <location>
        <begin position="12"/>
        <end position="32"/>
    </location>
</feature>
<name>A0A1H0HWU3_9HYPH</name>
<dbReference type="InterPro" id="IPR052155">
    <property type="entry name" value="Biofilm_reg_signaling"/>
</dbReference>
<protein>
    <submittedName>
        <fullName evidence="4">Diguanylate cyclase (GGDEF) domain-containing protein</fullName>
    </submittedName>
</protein>
<evidence type="ECO:0000313" key="4">
    <source>
        <dbReference type="EMBL" id="SDO23231.1"/>
    </source>
</evidence>
<dbReference type="EMBL" id="FNIT01000004">
    <property type="protein sequence ID" value="SDO23231.1"/>
    <property type="molecule type" value="Genomic_DNA"/>
</dbReference>
<dbReference type="STRING" id="1166073.SAMN05192530_104308"/>
<dbReference type="InterPro" id="IPR043128">
    <property type="entry name" value="Rev_trsase/Diguanyl_cyclase"/>
</dbReference>
<feature type="transmembrane region" description="Helical" evidence="1">
    <location>
        <begin position="38"/>
        <end position="58"/>
    </location>
</feature>
<reference evidence="4 5" key="1">
    <citation type="submission" date="2016-10" db="EMBL/GenBank/DDBJ databases">
        <authorList>
            <person name="de Groot N.N."/>
        </authorList>
    </citation>
    <scope>NUCLEOTIDE SEQUENCE [LARGE SCALE GENOMIC DNA]</scope>
    <source>
        <strain evidence="5">L7-484,KACC 16230,DSM 25025</strain>
    </source>
</reference>
<evidence type="ECO:0000259" key="2">
    <source>
        <dbReference type="PROSITE" id="PS50883"/>
    </source>
</evidence>
<keyword evidence="1" id="KW-0472">Membrane</keyword>
<dbReference type="Proteomes" id="UP000198793">
    <property type="component" value="Unassembled WGS sequence"/>
</dbReference>
<dbReference type="Gene3D" id="3.20.20.450">
    <property type="entry name" value="EAL domain"/>
    <property type="match status" value="1"/>
</dbReference>
<dbReference type="RefSeq" id="WP_170842565.1">
    <property type="nucleotide sequence ID" value="NZ_FNIT01000004.1"/>
</dbReference>
<evidence type="ECO:0000313" key="5">
    <source>
        <dbReference type="Proteomes" id="UP000198793"/>
    </source>
</evidence>
<dbReference type="PROSITE" id="PS50883">
    <property type="entry name" value="EAL"/>
    <property type="match status" value="1"/>
</dbReference>
<dbReference type="CDD" id="cd01949">
    <property type="entry name" value="GGDEF"/>
    <property type="match status" value="1"/>
</dbReference>
<keyword evidence="1" id="KW-1133">Transmembrane helix</keyword>
<dbReference type="PANTHER" id="PTHR44757:SF2">
    <property type="entry name" value="BIOFILM ARCHITECTURE MAINTENANCE PROTEIN MBAA"/>
    <property type="match status" value="1"/>
</dbReference>
<evidence type="ECO:0000256" key="1">
    <source>
        <dbReference type="SAM" id="Phobius"/>
    </source>
</evidence>